<protein>
    <submittedName>
        <fullName evidence="4">Pyridoxal-5'-phosphate-dependent protein subunit beta</fullName>
    </submittedName>
</protein>
<evidence type="ECO:0000259" key="3">
    <source>
        <dbReference type="Pfam" id="PF00291"/>
    </source>
</evidence>
<dbReference type="InterPro" id="IPR036052">
    <property type="entry name" value="TrpB-like_PALP_sf"/>
</dbReference>
<accession>A0ABM6GGC6</accession>
<gene>
    <name evidence="4" type="ORF">BW47_09110</name>
</gene>
<evidence type="ECO:0000313" key="5">
    <source>
        <dbReference type="Proteomes" id="UP000185490"/>
    </source>
</evidence>
<dbReference type="InterPro" id="IPR001926">
    <property type="entry name" value="TrpB-like_PALP"/>
</dbReference>
<dbReference type="Gene3D" id="3.40.50.1100">
    <property type="match status" value="2"/>
</dbReference>
<organism evidence="4 5">
    <name type="scientific">Thermosipho melanesiensis</name>
    <dbReference type="NCBI Taxonomy" id="46541"/>
    <lineage>
        <taxon>Bacteria</taxon>
        <taxon>Thermotogati</taxon>
        <taxon>Thermotogota</taxon>
        <taxon>Thermotogae</taxon>
        <taxon>Thermotogales</taxon>
        <taxon>Fervidobacteriaceae</taxon>
        <taxon>Thermosipho</taxon>
    </lineage>
</organism>
<evidence type="ECO:0000256" key="1">
    <source>
        <dbReference type="ARBA" id="ARBA00001933"/>
    </source>
</evidence>
<dbReference type="Pfam" id="PF00291">
    <property type="entry name" value="PALP"/>
    <property type="match status" value="1"/>
</dbReference>
<dbReference type="EMBL" id="CP007389">
    <property type="protein sequence ID" value="APT74601.1"/>
    <property type="molecule type" value="Genomic_DNA"/>
</dbReference>
<dbReference type="InterPro" id="IPR050214">
    <property type="entry name" value="Cys_Synth/Cystath_Beta-Synth"/>
</dbReference>
<dbReference type="Proteomes" id="UP000185490">
    <property type="component" value="Chromosome"/>
</dbReference>
<dbReference type="PANTHER" id="PTHR10314">
    <property type="entry name" value="CYSTATHIONINE BETA-SYNTHASE"/>
    <property type="match status" value="1"/>
</dbReference>
<name>A0ABM6GGC6_9BACT</name>
<dbReference type="RefSeq" id="WP_012057927.1">
    <property type="nucleotide sequence ID" value="NZ_CP007389.1"/>
</dbReference>
<comment type="cofactor">
    <cofactor evidence="1">
        <name>pyridoxal 5'-phosphate</name>
        <dbReference type="ChEBI" id="CHEBI:597326"/>
    </cofactor>
</comment>
<sequence length="470" mass="54203">MKVPVIGPTYEEMLHPETIDLKIRKRAIQLKKKDPLHPINLYNITWKNENNEYYYFVIPQELTGIKANIIVLYAKDFPSGSHKVGATYSILAEKTVNGEVDPFKHTLIWPSTGNYGIGGAWVSSRMNYKSIVILPEEMSKERFEIIKKYGAEVVATTGCESNVKEIYDKAKELYQKNPEYVRILNQFEEFGNYRFHYYVTGNTMIDLVKKEKIGNQKISAVVLGVGSAGTIASGDRVKQKFPTAKVVAVEPLQCPTISLNGYGAHDIQGIGDKHVTWIHNVLNNDAIVLVDDLDAKKMLQVLTDPEGIKFLKEFIPKDEIDFISDKFGISGVANLIAAIKIAKYYNFNNNDNIFIVATDSIDRYRSVMKDLTKKYGVLDRTEAKSRTERILLYQEPSWIFEGDEFSRQRWHNLKYYTWVEQQGKSVDELNVQKSKDYWLNQQKIVEEMDEKILDYRKKHEDELRNIFFSD</sequence>
<reference evidence="4 5" key="1">
    <citation type="submission" date="2014-02" db="EMBL/GenBank/DDBJ databases">
        <title>Diversity of Thermotogales isolates from hydrothermal vents.</title>
        <authorList>
            <person name="Haverkamp T.H.A."/>
            <person name="Lossouarn J."/>
            <person name="Geslin C."/>
            <person name="Nesbo C.L."/>
        </authorList>
    </citation>
    <scope>NUCLEOTIDE SEQUENCE [LARGE SCALE GENOMIC DNA]</scope>
    <source>
        <strain evidence="4 5">431</strain>
    </source>
</reference>
<keyword evidence="2" id="KW-0663">Pyridoxal phosphate</keyword>
<proteinExistence type="predicted"/>
<keyword evidence="5" id="KW-1185">Reference proteome</keyword>
<evidence type="ECO:0000256" key="2">
    <source>
        <dbReference type="ARBA" id="ARBA00022898"/>
    </source>
</evidence>
<feature type="domain" description="Tryptophan synthase beta chain-like PALP" evidence="3">
    <location>
        <begin position="78"/>
        <end position="308"/>
    </location>
</feature>
<evidence type="ECO:0000313" key="4">
    <source>
        <dbReference type="EMBL" id="APT74601.1"/>
    </source>
</evidence>
<dbReference type="SUPFAM" id="SSF53686">
    <property type="entry name" value="Tryptophan synthase beta subunit-like PLP-dependent enzymes"/>
    <property type="match status" value="1"/>
</dbReference>